<feature type="domain" description="Cadherin" evidence="11">
    <location>
        <begin position="276"/>
        <end position="355"/>
    </location>
</feature>
<evidence type="ECO:0000313" key="12">
    <source>
        <dbReference type="EMBL" id="KAK9507837.1"/>
    </source>
</evidence>
<evidence type="ECO:0000256" key="4">
    <source>
        <dbReference type="ARBA" id="ARBA00022737"/>
    </source>
</evidence>
<sequence length="381" mass="41943">MNASTGSLYLHKQLDYEDVNSYVLNITASDGGNPRLSTTLLFTVNVEDCNDNPPVFTNTAIVRQIHERISEDSPIVTVTAEDPDSGTNGEITYSISKQEPSDPNQPGKMHFQIDKRTGVIRTRLPIDREEVDTFRLTVVARDQAEPESARLSAEKLVTVIVEDENDNAPIFVSMTAAVVAPPRTQGQQIMNVLATDLDSSTNGLVTYDLISGNSDLFKLNRNTGAVTLKRNLPDPEPRYQIAVKATDEAVQSDRKSMDTYITLICTNPLNSGPNFENDSLNGSVYENEPIGTSIVTVRAYSGPQDDIEYYVTNVTGASGQAQRMFDIDPKSGVLSTAVVLDREAGQEFYTIEVYAIVVNTRKPRASATKVSKYFLILFLLK</sequence>
<reference evidence="12 13" key="1">
    <citation type="submission" date="2022-12" db="EMBL/GenBank/DDBJ databases">
        <title>Chromosome-level genome assembly of true bugs.</title>
        <authorList>
            <person name="Ma L."/>
            <person name="Li H."/>
        </authorList>
    </citation>
    <scope>NUCLEOTIDE SEQUENCE [LARGE SCALE GENOMIC DNA]</scope>
    <source>
        <strain evidence="12">Lab_2022b</strain>
    </source>
</reference>
<dbReference type="GO" id="GO:0016477">
    <property type="term" value="P:cell migration"/>
    <property type="evidence" value="ECO:0007669"/>
    <property type="project" value="TreeGrafter"/>
</dbReference>
<feature type="domain" description="Cadherin" evidence="11">
    <location>
        <begin position="57"/>
        <end position="171"/>
    </location>
</feature>
<accession>A0AAW1DFR0</accession>
<name>A0AAW1DFR0_9HEMI</name>
<dbReference type="GO" id="GO:0009653">
    <property type="term" value="P:anatomical structure morphogenesis"/>
    <property type="evidence" value="ECO:0007669"/>
    <property type="project" value="UniProtKB-ARBA"/>
</dbReference>
<evidence type="ECO:0000256" key="5">
    <source>
        <dbReference type="ARBA" id="ARBA00022837"/>
    </source>
</evidence>
<dbReference type="PANTHER" id="PTHR24027:SF422">
    <property type="entry name" value="CADHERIN DOMAIN-CONTAINING PROTEIN"/>
    <property type="match status" value="1"/>
</dbReference>
<keyword evidence="8" id="KW-0472">Membrane</keyword>
<dbReference type="InterPro" id="IPR039808">
    <property type="entry name" value="Cadherin"/>
</dbReference>
<dbReference type="FunFam" id="2.60.40.60:FF:000081">
    <property type="entry name" value="protocadherin Fat 4"/>
    <property type="match status" value="1"/>
</dbReference>
<dbReference type="PANTHER" id="PTHR24027">
    <property type="entry name" value="CADHERIN-23"/>
    <property type="match status" value="1"/>
</dbReference>
<keyword evidence="6" id="KW-0130">Cell adhesion</keyword>
<proteinExistence type="predicted"/>
<keyword evidence="13" id="KW-1185">Reference proteome</keyword>
<comment type="subcellular location">
    <subcellularLocation>
        <location evidence="1">Membrane</location>
        <topology evidence="1">Single-pass membrane protein</topology>
    </subcellularLocation>
</comment>
<dbReference type="Pfam" id="PF00028">
    <property type="entry name" value="Cadherin"/>
    <property type="match status" value="4"/>
</dbReference>
<dbReference type="CDD" id="cd11304">
    <property type="entry name" value="Cadherin_repeat"/>
    <property type="match status" value="4"/>
</dbReference>
<dbReference type="SMART" id="SM00112">
    <property type="entry name" value="CA"/>
    <property type="match status" value="4"/>
</dbReference>
<organism evidence="12 13">
    <name type="scientific">Rhynocoris fuscipes</name>
    <dbReference type="NCBI Taxonomy" id="488301"/>
    <lineage>
        <taxon>Eukaryota</taxon>
        <taxon>Metazoa</taxon>
        <taxon>Ecdysozoa</taxon>
        <taxon>Arthropoda</taxon>
        <taxon>Hexapoda</taxon>
        <taxon>Insecta</taxon>
        <taxon>Pterygota</taxon>
        <taxon>Neoptera</taxon>
        <taxon>Paraneoptera</taxon>
        <taxon>Hemiptera</taxon>
        <taxon>Heteroptera</taxon>
        <taxon>Panheteroptera</taxon>
        <taxon>Cimicomorpha</taxon>
        <taxon>Reduviidae</taxon>
        <taxon>Harpactorinae</taxon>
        <taxon>Harpactorini</taxon>
        <taxon>Rhynocoris</taxon>
    </lineage>
</organism>
<dbReference type="GO" id="GO:0016342">
    <property type="term" value="C:catenin complex"/>
    <property type="evidence" value="ECO:0007669"/>
    <property type="project" value="TreeGrafter"/>
</dbReference>
<comment type="caution">
    <text evidence="12">The sequence shown here is derived from an EMBL/GenBank/DDBJ whole genome shotgun (WGS) entry which is preliminary data.</text>
</comment>
<keyword evidence="4" id="KW-0677">Repeat</keyword>
<keyword evidence="9" id="KW-0325">Glycoprotein</keyword>
<dbReference type="Proteomes" id="UP001461498">
    <property type="component" value="Unassembled WGS sequence"/>
</dbReference>
<dbReference type="InterPro" id="IPR015919">
    <property type="entry name" value="Cadherin-like_sf"/>
</dbReference>
<dbReference type="AlphaFoldDB" id="A0AAW1DFR0"/>
<gene>
    <name evidence="12" type="ORF">O3M35_007611</name>
</gene>
<evidence type="ECO:0000256" key="7">
    <source>
        <dbReference type="ARBA" id="ARBA00022989"/>
    </source>
</evidence>
<dbReference type="GO" id="GO:0045296">
    <property type="term" value="F:cadherin binding"/>
    <property type="evidence" value="ECO:0007669"/>
    <property type="project" value="TreeGrafter"/>
</dbReference>
<dbReference type="SUPFAM" id="SSF49313">
    <property type="entry name" value="Cadherin-like"/>
    <property type="match status" value="4"/>
</dbReference>
<feature type="domain" description="Cadherin" evidence="11">
    <location>
        <begin position="186"/>
        <end position="275"/>
    </location>
</feature>
<evidence type="ECO:0000256" key="1">
    <source>
        <dbReference type="ARBA" id="ARBA00004167"/>
    </source>
</evidence>
<dbReference type="GO" id="GO:0008013">
    <property type="term" value="F:beta-catenin binding"/>
    <property type="evidence" value="ECO:0007669"/>
    <property type="project" value="TreeGrafter"/>
</dbReference>
<dbReference type="PROSITE" id="PS50268">
    <property type="entry name" value="CADHERIN_2"/>
    <property type="match status" value="4"/>
</dbReference>
<evidence type="ECO:0000256" key="3">
    <source>
        <dbReference type="ARBA" id="ARBA00022729"/>
    </source>
</evidence>
<dbReference type="PRINTS" id="PR00205">
    <property type="entry name" value="CADHERIN"/>
</dbReference>
<keyword evidence="5 10" id="KW-0106">Calcium</keyword>
<keyword evidence="2" id="KW-0812">Transmembrane</keyword>
<keyword evidence="3" id="KW-0732">Signal</keyword>
<evidence type="ECO:0000256" key="8">
    <source>
        <dbReference type="ARBA" id="ARBA00023136"/>
    </source>
</evidence>
<dbReference type="GO" id="GO:0005509">
    <property type="term" value="F:calcium ion binding"/>
    <property type="evidence" value="ECO:0007669"/>
    <property type="project" value="UniProtKB-UniRule"/>
</dbReference>
<evidence type="ECO:0000256" key="9">
    <source>
        <dbReference type="ARBA" id="ARBA00023180"/>
    </source>
</evidence>
<evidence type="ECO:0000256" key="2">
    <source>
        <dbReference type="ARBA" id="ARBA00022692"/>
    </source>
</evidence>
<dbReference type="FunFam" id="2.60.40.60:FF:000144">
    <property type="entry name" value="FAT atypical cadherin 4"/>
    <property type="match status" value="1"/>
</dbReference>
<dbReference type="GO" id="GO:0007156">
    <property type="term" value="P:homophilic cell adhesion via plasma membrane adhesion molecules"/>
    <property type="evidence" value="ECO:0007669"/>
    <property type="project" value="InterPro"/>
</dbReference>
<evidence type="ECO:0000256" key="10">
    <source>
        <dbReference type="PROSITE-ProRule" id="PRU00043"/>
    </source>
</evidence>
<feature type="domain" description="Cadherin" evidence="11">
    <location>
        <begin position="1"/>
        <end position="56"/>
    </location>
</feature>
<dbReference type="InterPro" id="IPR002126">
    <property type="entry name" value="Cadherin-like_dom"/>
</dbReference>
<evidence type="ECO:0000259" key="11">
    <source>
        <dbReference type="PROSITE" id="PS50268"/>
    </source>
</evidence>
<protein>
    <recommendedName>
        <fullName evidence="11">Cadherin domain-containing protein</fullName>
    </recommendedName>
</protein>
<dbReference type="PROSITE" id="PS00232">
    <property type="entry name" value="CADHERIN_1"/>
    <property type="match status" value="2"/>
</dbReference>
<evidence type="ECO:0000313" key="13">
    <source>
        <dbReference type="Proteomes" id="UP001461498"/>
    </source>
</evidence>
<evidence type="ECO:0000256" key="6">
    <source>
        <dbReference type="ARBA" id="ARBA00022889"/>
    </source>
</evidence>
<dbReference type="InterPro" id="IPR020894">
    <property type="entry name" value="Cadherin_CS"/>
</dbReference>
<keyword evidence="7" id="KW-1133">Transmembrane helix</keyword>
<dbReference type="Gene3D" id="2.60.40.60">
    <property type="entry name" value="Cadherins"/>
    <property type="match status" value="4"/>
</dbReference>
<dbReference type="EMBL" id="JAPXFL010000004">
    <property type="protein sequence ID" value="KAK9507837.1"/>
    <property type="molecule type" value="Genomic_DNA"/>
</dbReference>